<evidence type="ECO:0000256" key="2">
    <source>
        <dbReference type="ARBA" id="ARBA00022692"/>
    </source>
</evidence>
<dbReference type="OMA" id="NYQDHRP"/>
<feature type="transmembrane region" description="Helical" evidence="5">
    <location>
        <begin position="12"/>
        <end position="34"/>
    </location>
</feature>
<name>A0A8W8IPM8_MAGGI</name>
<dbReference type="GO" id="GO:0004252">
    <property type="term" value="F:serine-type endopeptidase activity"/>
    <property type="evidence" value="ECO:0007669"/>
    <property type="project" value="TreeGrafter"/>
</dbReference>
<dbReference type="InterPro" id="IPR015940">
    <property type="entry name" value="UBA"/>
</dbReference>
<dbReference type="Proteomes" id="UP000005408">
    <property type="component" value="Unassembled WGS sequence"/>
</dbReference>
<dbReference type="Gene3D" id="1.10.8.10">
    <property type="entry name" value="DNA helicase RuvA subunit, C-terminal domain"/>
    <property type="match status" value="1"/>
</dbReference>
<comment type="subcellular location">
    <subcellularLocation>
        <location evidence="1">Membrane</location>
        <topology evidence="1">Multi-pass membrane protein</topology>
    </subcellularLocation>
</comment>
<dbReference type="InterPro" id="IPR041928">
    <property type="entry name" value="UBA_UBAC2"/>
</dbReference>
<dbReference type="SUPFAM" id="SSF144091">
    <property type="entry name" value="Rhomboid-like"/>
    <property type="match status" value="1"/>
</dbReference>
<evidence type="ECO:0000256" key="4">
    <source>
        <dbReference type="ARBA" id="ARBA00023136"/>
    </source>
</evidence>
<keyword evidence="3 5" id="KW-1133">Transmembrane helix</keyword>
<evidence type="ECO:0000313" key="8">
    <source>
        <dbReference type="Proteomes" id="UP000005408"/>
    </source>
</evidence>
<dbReference type="OrthoDB" id="272778at2759"/>
<reference evidence="7" key="1">
    <citation type="submission" date="2022-08" db="UniProtKB">
        <authorList>
            <consortium name="EnsemblMetazoa"/>
        </authorList>
    </citation>
    <scope>IDENTIFICATION</scope>
    <source>
        <strain evidence="7">05x7-T-G4-1.051#20</strain>
    </source>
</reference>
<dbReference type="PANTHER" id="PTHR43066">
    <property type="entry name" value="RHOMBOID-RELATED PROTEIN"/>
    <property type="match status" value="1"/>
</dbReference>
<organism evidence="7 8">
    <name type="scientific">Magallana gigas</name>
    <name type="common">Pacific oyster</name>
    <name type="synonym">Crassostrea gigas</name>
    <dbReference type="NCBI Taxonomy" id="29159"/>
    <lineage>
        <taxon>Eukaryota</taxon>
        <taxon>Metazoa</taxon>
        <taxon>Spiralia</taxon>
        <taxon>Lophotrochozoa</taxon>
        <taxon>Mollusca</taxon>
        <taxon>Bivalvia</taxon>
        <taxon>Autobranchia</taxon>
        <taxon>Pteriomorphia</taxon>
        <taxon>Ostreida</taxon>
        <taxon>Ostreoidea</taxon>
        <taxon>Ostreidae</taxon>
        <taxon>Magallana</taxon>
    </lineage>
</organism>
<dbReference type="SMART" id="SM00165">
    <property type="entry name" value="UBA"/>
    <property type="match status" value="1"/>
</dbReference>
<dbReference type="PANTHER" id="PTHR43066:SF21">
    <property type="entry name" value="UBIQUITIN-ASSOCIATED DOMAIN-CONTAINING PROTEIN 2"/>
    <property type="match status" value="1"/>
</dbReference>
<evidence type="ECO:0000256" key="1">
    <source>
        <dbReference type="ARBA" id="ARBA00004141"/>
    </source>
</evidence>
<keyword evidence="4 5" id="KW-0472">Membrane</keyword>
<feature type="transmembrane region" description="Helical" evidence="5">
    <location>
        <begin position="54"/>
        <end position="80"/>
    </location>
</feature>
<protein>
    <recommendedName>
        <fullName evidence="6">UBA domain-containing protein</fullName>
    </recommendedName>
</protein>
<proteinExistence type="predicted"/>
<dbReference type="Pfam" id="PF22562">
    <property type="entry name" value="UBA_7"/>
    <property type="match status" value="1"/>
</dbReference>
<keyword evidence="2 5" id="KW-0812">Transmembrane</keyword>
<feature type="transmembrane region" description="Helical" evidence="5">
    <location>
        <begin position="92"/>
        <end position="114"/>
    </location>
</feature>
<dbReference type="InterPro" id="IPR035952">
    <property type="entry name" value="Rhomboid-like_sf"/>
</dbReference>
<feature type="domain" description="UBA" evidence="6">
    <location>
        <begin position="307"/>
        <end position="346"/>
    </location>
</feature>
<dbReference type="PROSITE" id="PS50030">
    <property type="entry name" value="UBA"/>
    <property type="match status" value="1"/>
</dbReference>
<sequence>MWQLNSASGFYKAPVCKCILGASFLSSVLINFPLSQYRHLCVYDYSLIVEKHQLWRLITARVAFLDVKDLMIGSILFYYFRTFERRYGSRKFFAQLIGFFLFGSALELCAVHICKLLQFNMVPLPSGPLCFIYPLFVPYFMDIPRIELGNVLGIPMTGKSFQYFLGLQVASGSLETIIVAVCGIISGILWRKNFLKIQQLIVIPNTVASLVYKVFGRFIESAEPKDSVLPMGATLELQRQERMDQIEQQVLLQSIRDQGPLYNPNQGAAYNPNQNGPGLFGALNDEIPYADLDEGLRHRNVPAPDPPSDEQIQQLVDMGFTEERVRRALLMSHNDLNNATNFLLQESL</sequence>
<evidence type="ECO:0000256" key="3">
    <source>
        <dbReference type="ARBA" id="ARBA00022989"/>
    </source>
</evidence>
<evidence type="ECO:0000259" key="6">
    <source>
        <dbReference type="PROSITE" id="PS50030"/>
    </source>
</evidence>
<feature type="transmembrane region" description="Helical" evidence="5">
    <location>
        <begin position="161"/>
        <end position="190"/>
    </location>
</feature>
<dbReference type="SUPFAM" id="SSF46934">
    <property type="entry name" value="UBA-like"/>
    <property type="match status" value="1"/>
</dbReference>
<evidence type="ECO:0000313" key="7">
    <source>
        <dbReference type="EnsemblMetazoa" id="G15105.2:cds"/>
    </source>
</evidence>
<evidence type="ECO:0000256" key="5">
    <source>
        <dbReference type="SAM" id="Phobius"/>
    </source>
</evidence>
<accession>A0A8W8IPM8</accession>
<keyword evidence="8" id="KW-1185">Reference proteome</keyword>
<dbReference type="GO" id="GO:0016020">
    <property type="term" value="C:membrane"/>
    <property type="evidence" value="ECO:0007669"/>
    <property type="project" value="UniProtKB-SubCell"/>
</dbReference>
<dbReference type="AlphaFoldDB" id="A0A8W8IPM8"/>
<dbReference type="EnsemblMetazoa" id="G15105.5">
    <property type="protein sequence ID" value="G15105.5:cds"/>
    <property type="gene ID" value="G15105"/>
</dbReference>
<dbReference type="CDD" id="cd14305">
    <property type="entry name" value="UBA_UBAC2"/>
    <property type="match status" value="1"/>
</dbReference>
<dbReference type="InterPro" id="IPR009060">
    <property type="entry name" value="UBA-like_sf"/>
</dbReference>
<dbReference type="EnsemblMetazoa" id="G15105.2">
    <property type="protein sequence ID" value="G15105.2:cds"/>
    <property type="gene ID" value="G15105"/>
</dbReference>